<dbReference type="Proteomes" id="UP001596523">
    <property type="component" value="Unassembled WGS sequence"/>
</dbReference>
<protein>
    <submittedName>
        <fullName evidence="2">PucR family transcriptional regulator</fullName>
    </submittedName>
</protein>
<reference evidence="3" key="1">
    <citation type="journal article" date="2019" name="Int. J. Syst. Evol. Microbiol.">
        <title>The Global Catalogue of Microorganisms (GCM) 10K type strain sequencing project: providing services to taxonomists for standard genome sequencing and annotation.</title>
        <authorList>
            <consortium name="The Broad Institute Genomics Platform"/>
            <consortium name="The Broad Institute Genome Sequencing Center for Infectious Disease"/>
            <person name="Wu L."/>
            <person name="Ma J."/>
        </authorList>
    </citation>
    <scope>NUCLEOTIDE SEQUENCE [LARGE SCALE GENOMIC DNA]</scope>
    <source>
        <strain evidence="3">SYNS20</strain>
    </source>
</reference>
<evidence type="ECO:0000259" key="1">
    <source>
        <dbReference type="Pfam" id="PF13556"/>
    </source>
</evidence>
<keyword evidence="3" id="KW-1185">Reference proteome</keyword>
<dbReference type="InterPro" id="IPR042070">
    <property type="entry name" value="PucR_C-HTH_sf"/>
</dbReference>
<feature type="domain" description="PucR C-terminal helix-turn-helix" evidence="1">
    <location>
        <begin position="482"/>
        <end position="540"/>
    </location>
</feature>
<dbReference type="RefSeq" id="WP_381833512.1">
    <property type="nucleotide sequence ID" value="NZ_JBHTCF010000010.1"/>
</dbReference>
<dbReference type="PANTHER" id="PTHR33744">
    <property type="entry name" value="CARBOHYDRATE DIACID REGULATOR"/>
    <property type="match status" value="1"/>
</dbReference>
<dbReference type="InterPro" id="IPR025736">
    <property type="entry name" value="PucR_C-HTH_dom"/>
</dbReference>
<evidence type="ECO:0000313" key="3">
    <source>
        <dbReference type="Proteomes" id="UP001596523"/>
    </source>
</evidence>
<organism evidence="2 3">
    <name type="scientific">Streptomyces monticola</name>
    <dbReference type="NCBI Taxonomy" id="2666263"/>
    <lineage>
        <taxon>Bacteria</taxon>
        <taxon>Bacillati</taxon>
        <taxon>Actinomycetota</taxon>
        <taxon>Actinomycetes</taxon>
        <taxon>Kitasatosporales</taxon>
        <taxon>Streptomycetaceae</taxon>
        <taxon>Streptomyces</taxon>
    </lineage>
</organism>
<evidence type="ECO:0000313" key="2">
    <source>
        <dbReference type="EMBL" id="MFC7307128.1"/>
    </source>
</evidence>
<dbReference type="InterPro" id="IPR051448">
    <property type="entry name" value="CdaR-like_regulators"/>
</dbReference>
<dbReference type="PANTHER" id="PTHR33744:SF1">
    <property type="entry name" value="DNA-BINDING TRANSCRIPTIONAL ACTIVATOR ADER"/>
    <property type="match status" value="1"/>
</dbReference>
<dbReference type="Pfam" id="PF13556">
    <property type="entry name" value="HTH_30"/>
    <property type="match status" value="1"/>
</dbReference>
<sequence length="549" mass="58608">MQERPRASLGRVLEDLGTTLLDLVCGDPEKADAIGGVVIHDPLDEPVLPRQALVLAVGLHQAAETARLLTELGEAGAAALVVRAPAPNDPAVTTVAQRSGVALLALTRGASWAQLAAVLRSLLAEGDVGEAGPQTLGGTPSGDLFALANAVAALLDAPITIEDRSSRVLAFSGRQDEADPSRVETILGRQVPERFTRLLEDRGVFRALYRHDKAVHVTPPETEDFHIPRVAIAVRAGDEILGSIWAAVRTPLSEQRTQALHDAAKLVALHMLRLRAGADVERRLRADLVGTALEGGPGAAEALARLGLADHAGVVLALAAPEPPALPRSTDLHAQHTAERQRLADAFAMHLTAVHPRAATALIGDVAYGILPVQNHRTDAEDRAARVGSDFLTRVGDRLHPLIGIGPAAADGTGLARSRDGADRALHVLRTHGGTRRLARMTDVHIEALLLELADLSAARGHPPTGPLARLLAYDRRHDAHLVDTLRAWLNAFGDVPAAAEAMYVHQNTFRYRLRRVTEVAETELSDPDARFALMLQLRLLRRPDTSPG</sequence>
<accession>A0ABW2JP06</accession>
<comment type="caution">
    <text evidence="2">The sequence shown here is derived from an EMBL/GenBank/DDBJ whole genome shotgun (WGS) entry which is preliminary data.</text>
</comment>
<name>A0ABW2JP06_9ACTN</name>
<dbReference type="Gene3D" id="1.10.10.2840">
    <property type="entry name" value="PucR C-terminal helix-turn-helix domain"/>
    <property type="match status" value="1"/>
</dbReference>
<gene>
    <name evidence="2" type="ORF">ACFQVC_23225</name>
</gene>
<proteinExistence type="predicted"/>
<dbReference type="EMBL" id="JBHTCF010000010">
    <property type="protein sequence ID" value="MFC7307128.1"/>
    <property type="molecule type" value="Genomic_DNA"/>
</dbReference>